<dbReference type="GO" id="GO:0050163">
    <property type="term" value="F:oxaloacetate tautomerase activity"/>
    <property type="evidence" value="ECO:0007669"/>
    <property type="project" value="UniProtKB-ARBA"/>
</dbReference>
<dbReference type="EMBL" id="LJZO01000001">
    <property type="protein sequence ID" value="ROW05225.1"/>
    <property type="molecule type" value="Genomic_DNA"/>
</dbReference>
<sequence length="547" mass="60751">MPMNWHFECGSCGKEFPAGHRARENHCLSTGHAPPRFECDSCCRWFNSEDARWQHMNDRNHFAHECHVCNETFPTPEEVKEHEIDYHHHCADCDRTFNNRNNIRMHLNSSIHRGANFPCLGCTERFTTATGFVHHMERGACPNMSSMSRESLYRYVRSQDPHGVISKKLIGWREEPSYKATGRTWTGRGYECYFCHRLFSQLSGLNQHLNSPVHQQALYHCPNRGCGKDFATLAATINHLESESCGYILFENVQRGVADMVAVVRFVPKGDSNAVLIGQPVHSEVDVGAAVRKGQDVQVKVYSGSSVLSPGTPTDKIEVIDRVLSPLSMQEVGTIRCIGLNYRGHANEVGMKIPDIPVVFMKPATSLADPWPAPTVIPKHTLKDDCADYESELAVVIGKPCKNVSKEEALDYVLGYTANNDISSRVSQLNQSQWCYSKSYDGACPLGPTLVSAEVIKDPSKLKLRGLLNGKVVQESGLDDLIFDVPEIVSFCSQGTTLLPGTTIITGTPAGIGWGRNPKLTLHGGDEFVVEILPHIGSLVNVMEEEK</sequence>
<dbReference type="PANTHER" id="PTHR11820">
    <property type="entry name" value="ACYLPYRUVASE"/>
    <property type="match status" value="1"/>
</dbReference>
<dbReference type="InterPro" id="IPR036663">
    <property type="entry name" value="Fumarylacetoacetase_C_sf"/>
</dbReference>
<dbReference type="Gene3D" id="3.30.160.60">
    <property type="entry name" value="Classic Zinc Finger"/>
    <property type="match status" value="2"/>
</dbReference>
<dbReference type="InterPro" id="IPR011234">
    <property type="entry name" value="Fumarylacetoacetase-like_C"/>
</dbReference>
<protein>
    <recommendedName>
        <fullName evidence="4">C2H2-type domain-containing protein</fullName>
    </recommendedName>
</protein>
<feature type="domain" description="C2H2-type" evidence="4">
    <location>
        <begin position="88"/>
        <end position="117"/>
    </location>
</feature>
<evidence type="ECO:0000256" key="2">
    <source>
        <dbReference type="ARBA" id="ARBA00022723"/>
    </source>
</evidence>
<keyword evidence="6" id="KW-1185">Reference proteome</keyword>
<organism evidence="5 6">
    <name type="scientific">Cytospora chrysosperma</name>
    <name type="common">Cytospora canker fungus</name>
    <name type="synonym">Sphaeria chrysosperma</name>
    <dbReference type="NCBI Taxonomy" id="252740"/>
    <lineage>
        <taxon>Eukaryota</taxon>
        <taxon>Fungi</taxon>
        <taxon>Dikarya</taxon>
        <taxon>Ascomycota</taxon>
        <taxon>Pezizomycotina</taxon>
        <taxon>Sordariomycetes</taxon>
        <taxon>Sordariomycetidae</taxon>
        <taxon>Diaporthales</taxon>
        <taxon>Cytosporaceae</taxon>
        <taxon>Cytospora</taxon>
    </lineage>
</organism>
<dbReference type="PANTHER" id="PTHR11820:SF7">
    <property type="entry name" value="ACYLPYRUVASE FAHD1, MITOCHONDRIAL"/>
    <property type="match status" value="1"/>
</dbReference>
<dbReference type="GO" id="GO:0018773">
    <property type="term" value="F:acetylpyruvate hydrolase activity"/>
    <property type="evidence" value="ECO:0007669"/>
    <property type="project" value="TreeGrafter"/>
</dbReference>
<dbReference type="OrthoDB" id="411064at2759"/>
<dbReference type="Proteomes" id="UP000284375">
    <property type="component" value="Unassembled WGS sequence"/>
</dbReference>
<dbReference type="AlphaFoldDB" id="A0A423WPQ0"/>
<name>A0A423WPQ0_CYTCH</name>
<evidence type="ECO:0000256" key="3">
    <source>
        <dbReference type="PROSITE-ProRule" id="PRU00042"/>
    </source>
</evidence>
<keyword evidence="2" id="KW-0479">Metal-binding</keyword>
<keyword evidence="3" id="KW-0863">Zinc-finger</keyword>
<dbReference type="Pfam" id="PF12874">
    <property type="entry name" value="zf-met"/>
    <property type="match status" value="1"/>
</dbReference>
<proteinExistence type="inferred from homology"/>
<dbReference type="SUPFAM" id="SSF56529">
    <property type="entry name" value="FAH"/>
    <property type="match status" value="1"/>
</dbReference>
<dbReference type="PROSITE" id="PS50157">
    <property type="entry name" value="ZINC_FINGER_C2H2_2"/>
    <property type="match status" value="2"/>
</dbReference>
<dbReference type="Pfam" id="PF01557">
    <property type="entry name" value="FAA_hydrolase"/>
    <property type="match status" value="1"/>
</dbReference>
<dbReference type="InterPro" id="IPR036236">
    <property type="entry name" value="Znf_C2H2_sf"/>
</dbReference>
<dbReference type="SMART" id="SM00355">
    <property type="entry name" value="ZnF_C2H2"/>
    <property type="match status" value="6"/>
</dbReference>
<dbReference type="InterPro" id="IPR013087">
    <property type="entry name" value="Znf_C2H2_type"/>
</dbReference>
<evidence type="ECO:0000256" key="1">
    <source>
        <dbReference type="ARBA" id="ARBA00010211"/>
    </source>
</evidence>
<feature type="domain" description="C2H2-type" evidence="4">
    <location>
        <begin position="190"/>
        <end position="214"/>
    </location>
</feature>
<evidence type="ECO:0000259" key="4">
    <source>
        <dbReference type="PROSITE" id="PS50157"/>
    </source>
</evidence>
<gene>
    <name evidence="5" type="ORF">VSDG_00413</name>
</gene>
<dbReference type="FunFam" id="3.90.850.10:FF:000002">
    <property type="entry name" value="2-hydroxyhepta-2,4-diene-1,7-dioate isomerase"/>
    <property type="match status" value="1"/>
</dbReference>
<dbReference type="SUPFAM" id="SSF57667">
    <property type="entry name" value="beta-beta-alpha zinc fingers"/>
    <property type="match status" value="1"/>
</dbReference>
<dbReference type="Gene3D" id="3.90.850.10">
    <property type="entry name" value="Fumarylacetoacetase-like, C-terminal domain"/>
    <property type="match status" value="1"/>
</dbReference>
<dbReference type="PROSITE" id="PS00028">
    <property type="entry name" value="ZINC_FINGER_C2H2_1"/>
    <property type="match status" value="3"/>
</dbReference>
<dbReference type="GO" id="GO:0006107">
    <property type="term" value="P:oxaloacetate metabolic process"/>
    <property type="evidence" value="ECO:0007669"/>
    <property type="project" value="UniProtKB-ARBA"/>
</dbReference>
<keyword evidence="3" id="KW-0862">Zinc</keyword>
<dbReference type="GO" id="GO:0008270">
    <property type="term" value="F:zinc ion binding"/>
    <property type="evidence" value="ECO:0007669"/>
    <property type="project" value="UniProtKB-KW"/>
</dbReference>
<reference evidence="5 6" key="1">
    <citation type="submission" date="2015-09" db="EMBL/GenBank/DDBJ databases">
        <title>Host preference determinants of Valsa canker pathogens revealed by comparative genomics.</title>
        <authorList>
            <person name="Yin Z."/>
            <person name="Huang L."/>
        </authorList>
    </citation>
    <scope>NUCLEOTIDE SEQUENCE [LARGE SCALE GENOMIC DNA]</scope>
    <source>
        <strain evidence="5 6">YSFL</strain>
    </source>
</reference>
<evidence type="ECO:0000313" key="5">
    <source>
        <dbReference type="EMBL" id="ROW05225.1"/>
    </source>
</evidence>
<evidence type="ECO:0000313" key="6">
    <source>
        <dbReference type="Proteomes" id="UP000284375"/>
    </source>
</evidence>
<dbReference type="STRING" id="252740.A0A423WPQ0"/>
<comment type="caution">
    <text evidence="5">The sequence shown here is derived from an EMBL/GenBank/DDBJ whole genome shotgun (WGS) entry which is preliminary data.</text>
</comment>
<comment type="similarity">
    <text evidence="1">Belongs to the FAH family.</text>
</comment>
<accession>A0A423WPQ0</accession>